<gene>
    <name evidence="3" type="ORF">QQ91_002490</name>
</gene>
<evidence type="ECO:0000313" key="3">
    <source>
        <dbReference type="EMBL" id="NEV65978.1"/>
    </source>
</evidence>
<dbReference type="InterPro" id="IPR050194">
    <property type="entry name" value="Glycosyltransferase_grp1"/>
</dbReference>
<evidence type="ECO:0000259" key="1">
    <source>
        <dbReference type="Pfam" id="PF00534"/>
    </source>
</evidence>
<accession>A0A0C1VEC4</accession>
<dbReference type="Gene3D" id="3.40.50.2000">
    <property type="entry name" value="Glycogen Phosphorylase B"/>
    <property type="match status" value="2"/>
</dbReference>
<dbReference type="InterPro" id="IPR028098">
    <property type="entry name" value="Glyco_trans_4-like_N"/>
</dbReference>
<comment type="caution">
    <text evidence="3">The sequence shown here is derived from an EMBL/GenBank/DDBJ whole genome shotgun (WGS) entry which is preliminary data.</text>
</comment>
<feature type="domain" description="Glycosyl transferase family 1" evidence="1">
    <location>
        <begin position="205"/>
        <end position="369"/>
    </location>
</feature>
<dbReference type="EMBL" id="JTHE02000002">
    <property type="protein sequence ID" value="NEV65978.1"/>
    <property type="molecule type" value="Genomic_DNA"/>
</dbReference>
<evidence type="ECO:0000259" key="2">
    <source>
        <dbReference type="Pfam" id="PF13579"/>
    </source>
</evidence>
<protein>
    <submittedName>
        <fullName evidence="3">Glycosyltransferase</fullName>
    </submittedName>
</protein>
<dbReference type="CDD" id="cd03821">
    <property type="entry name" value="GT4_Bme6-like"/>
    <property type="match status" value="1"/>
</dbReference>
<feature type="domain" description="Glycosyltransferase subfamily 4-like N-terminal" evidence="2">
    <location>
        <begin position="19"/>
        <end position="188"/>
    </location>
</feature>
<organism evidence="3">
    <name type="scientific">Lyngbya confervoides BDU141951</name>
    <dbReference type="NCBI Taxonomy" id="1574623"/>
    <lineage>
        <taxon>Bacteria</taxon>
        <taxon>Bacillati</taxon>
        <taxon>Cyanobacteriota</taxon>
        <taxon>Cyanophyceae</taxon>
        <taxon>Oscillatoriophycideae</taxon>
        <taxon>Oscillatoriales</taxon>
        <taxon>Microcoleaceae</taxon>
        <taxon>Lyngbya</taxon>
    </lineage>
</organism>
<name>A0A0C1VEC4_9CYAN</name>
<dbReference type="GO" id="GO:0016757">
    <property type="term" value="F:glycosyltransferase activity"/>
    <property type="evidence" value="ECO:0007669"/>
    <property type="project" value="InterPro"/>
</dbReference>
<dbReference type="InterPro" id="IPR001296">
    <property type="entry name" value="Glyco_trans_1"/>
</dbReference>
<reference evidence="3" key="2">
    <citation type="journal article" date="2015" name="Genome Announc.">
        <title>Draft Genome Sequence of Filamentous Marine Cyanobacterium Lyngbya confervoides Strain BDU141951.</title>
        <authorList>
            <person name="Chandrababunaidu M.M."/>
            <person name="Sen D."/>
            <person name="Tripathy S."/>
        </authorList>
    </citation>
    <scope>NUCLEOTIDE SEQUENCE</scope>
    <source>
        <strain evidence="3">BDU141951</strain>
    </source>
</reference>
<reference evidence="3" key="1">
    <citation type="submission" date="2014-11" db="EMBL/GenBank/DDBJ databases">
        <authorList>
            <person name="Malar M.C."/>
            <person name="Sen D."/>
            <person name="Tripathy S."/>
        </authorList>
    </citation>
    <scope>NUCLEOTIDE SEQUENCE</scope>
    <source>
        <strain evidence="3">BDU141951</strain>
    </source>
</reference>
<dbReference type="PANTHER" id="PTHR45947">
    <property type="entry name" value="SULFOQUINOVOSYL TRANSFERASE SQD2"/>
    <property type="match status" value="1"/>
</dbReference>
<dbReference type="AlphaFoldDB" id="A0A0C1VEC4"/>
<dbReference type="NCBIfam" id="NF038295">
    <property type="entry name" value="EPS_HpsP"/>
    <property type="match status" value="1"/>
</dbReference>
<dbReference type="PANTHER" id="PTHR45947:SF3">
    <property type="entry name" value="SULFOQUINOVOSYL TRANSFERASE SQD2"/>
    <property type="match status" value="1"/>
</dbReference>
<dbReference type="Pfam" id="PF13579">
    <property type="entry name" value="Glyco_trans_4_4"/>
    <property type="match status" value="1"/>
</dbReference>
<reference evidence="3" key="3">
    <citation type="submission" date="2020-02" db="EMBL/GenBank/DDBJ databases">
        <authorList>
            <person name="Sarangi A.N."/>
            <person name="Ghosh S."/>
            <person name="Mukherjee M."/>
            <person name="Tripathy S."/>
        </authorList>
    </citation>
    <scope>NUCLEOTIDE SEQUENCE</scope>
    <source>
        <strain evidence="3">BDU141951</strain>
    </source>
</reference>
<dbReference type="Pfam" id="PF00534">
    <property type="entry name" value="Glycos_transf_1"/>
    <property type="match status" value="1"/>
</dbReference>
<sequence length="393" mass="43624">MSQPLKILQIVPSISLVYGGPSQMVRGFSHALAAAGADVTIVTTDSNGDVDEAPLNVPLNTPVPEDNYTVYYFRCSPFRRYKFSLDLLRWLWDHAQDYDIAHVHALFSPVSSLAATVLRQRGVPYLMRPLGTLDPADLKKKQQFKKLYAAVLERPNLAGAAAIHFTSEQEERISERFGTDTPGIVLPLGVAPPPPAAIEIDVYNQFQIPRDRPLILFMSRLDPKKGIDLLLPALETLQQDGVNFHLVMCGANPQDRAYEQSVYQRVEHSELRSHATLTGYVSGDTKAALLQAADLFVLPSYYENFGISVAEAMLAGMPVVISNQVHIWDTIQQTDSGWICECTVESVTAQLRAALQSPEERTQRGLNAQRCAKDHYSWDAIAESAIAIYRTNL</sequence>
<proteinExistence type="predicted"/>
<dbReference type="SUPFAM" id="SSF53756">
    <property type="entry name" value="UDP-Glycosyltransferase/glycogen phosphorylase"/>
    <property type="match status" value="1"/>
</dbReference>